<evidence type="ECO:0000313" key="2">
    <source>
        <dbReference type="Proteomes" id="UP001597042"/>
    </source>
</evidence>
<dbReference type="Proteomes" id="UP001597042">
    <property type="component" value="Unassembled WGS sequence"/>
</dbReference>
<protein>
    <recommendedName>
        <fullName evidence="3">Type IV secretion protein Rhs</fullName>
    </recommendedName>
</protein>
<organism evidence="1 2">
    <name type="scientific">Microbacterium koreense</name>
    <dbReference type="NCBI Taxonomy" id="323761"/>
    <lineage>
        <taxon>Bacteria</taxon>
        <taxon>Bacillati</taxon>
        <taxon>Actinomycetota</taxon>
        <taxon>Actinomycetes</taxon>
        <taxon>Micrococcales</taxon>
        <taxon>Microbacteriaceae</taxon>
        <taxon>Microbacterium</taxon>
    </lineage>
</organism>
<reference evidence="2" key="1">
    <citation type="journal article" date="2019" name="Int. J. Syst. Evol. Microbiol.">
        <title>The Global Catalogue of Microorganisms (GCM) 10K type strain sequencing project: providing services to taxonomists for standard genome sequencing and annotation.</title>
        <authorList>
            <consortium name="The Broad Institute Genomics Platform"/>
            <consortium name="The Broad Institute Genome Sequencing Center for Infectious Disease"/>
            <person name="Wu L."/>
            <person name="Ma J."/>
        </authorList>
    </citation>
    <scope>NUCLEOTIDE SEQUENCE [LARGE SCALE GENOMIC DNA]</scope>
    <source>
        <strain evidence="2">CCUG 50754</strain>
    </source>
</reference>
<evidence type="ECO:0000313" key="1">
    <source>
        <dbReference type="EMBL" id="MFD0781721.1"/>
    </source>
</evidence>
<accession>A0ABW2ZT01</accession>
<dbReference type="EMBL" id="JBHTIM010000001">
    <property type="protein sequence ID" value="MFD0781721.1"/>
    <property type="molecule type" value="Genomic_DNA"/>
</dbReference>
<dbReference type="RefSeq" id="WP_378749294.1">
    <property type="nucleotide sequence ID" value="NZ_JBHSSV010000001.1"/>
</dbReference>
<keyword evidence="2" id="KW-1185">Reference proteome</keyword>
<name>A0ABW2ZT01_9MICO</name>
<evidence type="ECO:0008006" key="3">
    <source>
        <dbReference type="Google" id="ProtNLM"/>
    </source>
</evidence>
<proteinExistence type="predicted"/>
<gene>
    <name evidence="1" type="ORF">ACFQZV_10500</name>
</gene>
<comment type="caution">
    <text evidence="1">The sequence shown here is derived from an EMBL/GenBank/DDBJ whole genome shotgun (WGS) entry which is preliminary data.</text>
</comment>
<sequence>MNMTAKDADQPSLRARVRAAGGWYAWFNSALVRAAGPAAVGPYEATPPPSAQARAERSCPLCGAAMNTHEIDRSGPKPLMHCPR</sequence>